<evidence type="ECO:0000313" key="1">
    <source>
        <dbReference type="EMBL" id="GAF93384.1"/>
    </source>
</evidence>
<dbReference type="Gene3D" id="2.120.10.30">
    <property type="entry name" value="TolB, C-terminal domain"/>
    <property type="match status" value="1"/>
</dbReference>
<accession>X0TJH0</accession>
<dbReference type="EMBL" id="BARS01018341">
    <property type="protein sequence ID" value="GAF93384.1"/>
    <property type="molecule type" value="Genomic_DNA"/>
</dbReference>
<sequence>TSATVVLTARVFLGIKVSKKETPDESIIGGDSVNGERPEVKTLAATSIADVSATLNGDIISVGKGTYVDRSTGEIKPVTCIKRGFKYGLTMTDTWDTNTEATYVKGKYGISATSLSGETDYYFRAYADNQIGRSYGEYVKLTTLQELVFVSYWTRDPWANEVGAIKSYTGEGVAVTPWVADDFHLLYNGICVDSSRNIYYVAYTTPHTIIKYGPTGTELVSLAVSSQVQAIAIASDGYIYTLENTQTDSDVMTKRNPTTLEIISTFLLDPKRYYGL</sequence>
<name>X0TJH0_9ZZZZ</name>
<proteinExistence type="predicted"/>
<feature type="non-terminal residue" evidence="1">
    <location>
        <position position="276"/>
    </location>
</feature>
<gene>
    <name evidence="1" type="ORF">S01H1_29849</name>
</gene>
<dbReference type="AlphaFoldDB" id="X0TJH0"/>
<comment type="caution">
    <text evidence="1">The sequence shown here is derived from an EMBL/GenBank/DDBJ whole genome shotgun (WGS) entry which is preliminary data.</text>
</comment>
<dbReference type="SUPFAM" id="SSF101898">
    <property type="entry name" value="NHL repeat"/>
    <property type="match status" value="1"/>
</dbReference>
<dbReference type="InterPro" id="IPR011042">
    <property type="entry name" value="6-blade_b-propeller_TolB-like"/>
</dbReference>
<feature type="non-terminal residue" evidence="1">
    <location>
        <position position="1"/>
    </location>
</feature>
<organism evidence="1">
    <name type="scientific">marine sediment metagenome</name>
    <dbReference type="NCBI Taxonomy" id="412755"/>
    <lineage>
        <taxon>unclassified sequences</taxon>
        <taxon>metagenomes</taxon>
        <taxon>ecological metagenomes</taxon>
    </lineage>
</organism>
<evidence type="ECO:0008006" key="2">
    <source>
        <dbReference type="Google" id="ProtNLM"/>
    </source>
</evidence>
<protein>
    <recommendedName>
        <fullName evidence="2">Fibronectin type-III domain-containing protein</fullName>
    </recommendedName>
</protein>
<reference evidence="1" key="1">
    <citation type="journal article" date="2014" name="Front. Microbiol.">
        <title>High frequency of phylogenetically diverse reductive dehalogenase-homologous genes in deep subseafloor sedimentary metagenomes.</title>
        <authorList>
            <person name="Kawai M."/>
            <person name="Futagami T."/>
            <person name="Toyoda A."/>
            <person name="Takaki Y."/>
            <person name="Nishi S."/>
            <person name="Hori S."/>
            <person name="Arai W."/>
            <person name="Tsubouchi T."/>
            <person name="Morono Y."/>
            <person name="Uchiyama I."/>
            <person name="Ito T."/>
            <person name="Fujiyama A."/>
            <person name="Inagaki F."/>
            <person name="Takami H."/>
        </authorList>
    </citation>
    <scope>NUCLEOTIDE SEQUENCE</scope>
    <source>
        <strain evidence="1">Expedition CK06-06</strain>
    </source>
</reference>